<accession>A0A0B2STC0</accession>
<gene>
    <name evidence="1" type="ORF">glysoja_043527</name>
</gene>
<protein>
    <submittedName>
        <fullName evidence="1">Uncharacterized protein</fullName>
    </submittedName>
</protein>
<name>A0A0B2STC0_GLYSO</name>
<proteinExistence type="predicted"/>
<dbReference type="AlphaFoldDB" id="A0A0B2STC0"/>
<dbReference type="EMBL" id="KN640635">
    <property type="protein sequence ID" value="KHN47502.1"/>
    <property type="molecule type" value="Genomic_DNA"/>
</dbReference>
<organism evidence="1">
    <name type="scientific">Glycine soja</name>
    <name type="common">Wild soybean</name>
    <dbReference type="NCBI Taxonomy" id="3848"/>
    <lineage>
        <taxon>Eukaryota</taxon>
        <taxon>Viridiplantae</taxon>
        <taxon>Streptophyta</taxon>
        <taxon>Embryophyta</taxon>
        <taxon>Tracheophyta</taxon>
        <taxon>Spermatophyta</taxon>
        <taxon>Magnoliopsida</taxon>
        <taxon>eudicotyledons</taxon>
        <taxon>Gunneridae</taxon>
        <taxon>Pentapetalae</taxon>
        <taxon>rosids</taxon>
        <taxon>fabids</taxon>
        <taxon>Fabales</taxon>
        <taxon>Fabaceae</taxon>
        <taxon>Papilionoideae</taxon>
        <taxon>50 kb inversion clade</taxon>
        <taxon>NPAAA clade</taxon>
        <taxon>indigoferoid/millettioid clade</taxon>
        <taxon>Phaseoleae</taxon>
        <taxon>Glycine</taxon>
        <taxon>Glycine subgen. Soja</taxon>
    </lineage>
</organism>
<reference evidence="1" key="1">
    <citation type="submission" date="2014-07" db="EMBL/GenBank/DDBJ databases">
        <title>Identification of a novel salt tolerance gene in wild soybean by whole-genome sequencing.</title>
        <authorList>
            <person name="Lam H.-M."/>
            <person name="Qi X."/>
            <person name="Li M.-W."/>
            <person name="Liu X."/>
            <person name="Xie M."/>
            <person name="Ni M."/>
            <person name="Xu X."/>
        </authorList>
    </citation>
    <scope>NUCLEOTIDE SEQUENCE [LARGE SCALE GENOMIC DNA]</scope>
    <source>
        <tissue evidence="1">Root</tissue>
    </source>
</reference>
<evidence type="ECO:0000313" key="1">
    <source>
        <dbReference type="EMBL" id="KHN47502.1"/>
    </source>
</evidence>
<dbReference type="Proteomes" id="UP000053555">
    <property type="component" value="Unassembled WGS sequence"/>
</dbReference>
<sequence>MAKKALSFSLPSSDLTNNHFSSKTPHAVAKVFVFTIRWSSLGSGERPWKNSVARLMLEDGSIWRAKSFGASGT</sequence>